<dbReference type="InterPro" id="IPR022157">
    <property type="entry name" value="Dynactin"/>
</dbReference>
<feature type="compositionally biased region" description="Low complexity" evidence="9">
    <location>
        <begin position="12"/>
        <end position="23"/>
    </location>
</feature>
<dbReference type="SMART" id="SM01052">
    <property type="entry name" value="CAP_GLY"/>
    <property type="match status" value="1"/>
</dbReference>
<feature type="region of interest" description="Disordered" evidence="9">
    <location>
        <begin position="145"/>
        <end position="227"/>
    </location>
</feature>
<proteinExistence type="inferred from homology"/>
<dbReference type="Gene3D" id="2.30.30.190">
    <property type="entry name" value="CAP Gly-rich-like domain"/>
    <property type="match status" value="1"/>
</dbReference>
<evidence type="ECO:0000256" key="8">
    <source>
        <dbReference type="SAM" id="Coils"/>
    </source>
</evidence>
<keyword evidence="6 8" id="KW-0175">Coiled coil</keyword>
<reference evidence="11" key="1">
    <citation type="submission" date="2020-12" db="EMBL/GenBank/DDBJ databases">
        <title>Metabolic potential, ecology and presence of endohyphal bacteria is reflected in genomic diversity of Mucoromycotina.</title>
        <authorList>
            <person name="Muszewska A."/>
            <person name="Okrasinska A."/>
            <person name="Steczkiewicz K."/>
            <person name="Drgas O."/>
            <person name="Orlowska M."/>
            <person name="Perlinska-Lenart U."/>
            <person name="Aleksandrzak-Piekarczyk T."/>
            <person name="Szatraj K."/>
            <person name="Zielenkiewicz U."/>
            <person name="Pilsyk S."/>
            <person name="Malc E."/>
            <person name="Mieczkowski P."/>
            <person name="Kruszewska J.S."/>
            <person name="Biernat P."/>
            <person name="Pawlowska J."/>
        </authorList>
    </citation>
    <scope>NUCLEOTIDE SEQUENCE</scope>
    <source>
        <strain evidence="11">CBS 226.32</strain>
    </source>
</reference>
<dbReference type="Pfam" id="PF12455">
    <property type="entry name" value="Dynactin"/>
    <property type="match status" value="1"/>
</dbReference>
<dbReference type="GO" id="GO:0030286">
    <property type="term" value="C:dynein complex"/>
    <property type="evidence" value="ECO:0007669"/>
    <property type="project" value="UniProtKB-KW"/>
</dbReference>
<accession>A0A8H7US75</accession>
<dbReference type="InterPro" id="IPR000938">
    <property type="entry name" value="CAP-Gly_domain"/>
</dbReference>
<keyword evidence="4" id="KW-0493">Microtubule</keyword>
<feature type="compositionally biased region" description="Acidic residues" evidence="9">
    <location>
        <begin position="102"/>
        <end position="121"/>
    </location>
</feature>
<feature type="region of interest" description="Disordered" evidence="9">
    <location>
        <begin position="255"/>
        <end position="310"/>
    </location>
</feature>
<protein>
    <recommendedName>
        <fullName evidence="10">CAP-Gly domain-containing protein</fullName>
    </recommendedName>
</protein>
<evidence type="ECO:0000256" key="5">
    <source>
        <dbReference type="ARBA" id="ARBA00023017"/>
    </source>
</evidence>
<feature type="coiled-coil region" evidence="8">
    <location>
        <begin position="355"/>
        <end position="673"/>
    </location>
</feature>
<keyword evidence="7" id="KW-0206">Cytoskeleton</keyword>
<feature type="compositionally biased region" description="Low complexity" evidence="9">
    <location>
        <begin position="152"/>
        <end position="168"/>
    </location>
</feature>
<feature type="region of interest" description="Disordered" evidence="9">
    <location>
        <begin position="1"/>
        <end position="33"/>
    </location>
</feature>
<feature type="compositionally biased region" description="Low complexity" evidence="9">
    <location>
        <begin position="280"/>
        <end position="293"/>
    </location>
</feature>
<evidence type="ECO:0000259" key="10">
    <source>
        <dbReference type="PROSITE" id="PS50245"/>
    </source>
</evidence>
<dbReference type="PANTHER" id="PTHR18916">
    <property type="entry name" value="DYNACTIN 1-RELATED MICROTUBULE-BINDING"/>
    <property type="match status" value="1"/>
</dbReference>
<feature type="region of interest" description="Disordered" evidence="9">
    <location>
        <begin position="102"/>
        <end position="131"/>
    </location>
</feature>
<sequence length="1399" mass="161238">MSGFDPQRRRSIMSSSRNSSPSSVNHDISSELKTGARAQVQGKIGTIKFVGTTSFQTGKWVGIELDEAQGKNSGVVQGKRYFECKTNHGVFVRPSQVKILAEQDEQDEQEEQEQEAQDDDNNQNVSPSLSERRFAPAQDPNLAAARTIQQHTPSSSSTLLPSRITSPSKISRLPNVNSRKTNVTGLATSSRKSASPTASNATRKSKVAMPTTTRPRSNTSTQKDVKENKLQQLRQQQQERLALLQQQQLIQQQQEEEEEAELHRQLQEEEELAARDQEQQEAYEQQQQQQQQEIYETESSSSMSDRDVGVGMVSTTSSTALPQKPPLQSQQQSYGSLAANLPISKSEQMIPLKDYEELRLKLKILENKRQEDRERYREHEKVKEEAEQFLTLRNKLQDKISELQKELRDTKRLLKESSSEQETYENNYNDAVESLEMMTLDKEVAEERAEHLQQEVNILKDKIEEISVDLDVLKKEADIINRVPDHEGDEKTPLEVIQLERHNERLKEALMKLRDVAKVREDELSSRIKDLEKETYELEELKGQYDKTRGRLDDAEYTIEELKQRLDDALGAEDLVEQLTEKNLALTEKMDEMRMVIDDLEALKELADELEENHMETEKQLQAEIDHRDMLLREQMERLRSCEETNADYEATIQQFRELVTTLQNDLEQLRHKEVSQQSEKRTLSSQSQAMMSLNMQLQSTVMKAQAKSIDLELRKLDAAQANDRLSYIQPYLPDSFFKTENDAISCVLLYKRLVFKAELIIKHLDQNHPISEKIMDTVPESLVAVCEMRQRAGWLSDLGKRFVTFIINCNPLTFIKMGQVYHDLVGTERRLTGIVDLLRTDEINETECVVELQRMIAQLEHLSEIHLVQSEANHVDQFFGLTRALDLNADRMTVELTYVKQAVDHAAQNENINIIEGRERLDYDYLEPLGRLIVQAKNSKILSKKLLRQLEDLSEQALTLKSEYLHRFKMLYAISSKLSKFCYETYKQISTYVDAKVSSKEEISLGIIQQIVYNKADEILEIAESTMWEACLKTLKSLTNELGTTFERISNENKTEKIATGVAPWVQRASDMKAEVVMNHDMERKLQQHCDEIVKLIKDVKFKDQALQESGVKIELLEKRMETVKKQADQIIVLEETLTKTQAQEQMYAEAMENLQTEYDALEQENMQLKKNAAKKEEKRLSAPKKAEFDMMEDSSSILEIDNTNIHEMNNQMESLKSAIRYLRAENAHLKGSDIIRSLQLHDDYNQKIPVEPQVQAMMRSFALETRMLVKDMRTASATPKVIQLSADRKGGKWQSEKRLPDYQYQTQQSVLYTLKQRCDQLKDKMDKVRKDQQHTTTAIITTPVTSINNTLIKSTKNLKSLAKLQLPTNGTQLSKQNRCIQLNSLLEFEKIHSIFIK</sequence>
<name>A0A8H7US75_9FUNG</name>
<comment type="subcellular location">
    <subcellularLocation>
        <location evidence="1">Cytoplasm</location>
        <location evidence="1">Cytoskeleton</location>
    </subcellularLocation>
</comment>
<evidence type="ECO:0000313" key="11">
    <source>
        <dbReference type="EMBL" id="KAG2192187.1"/>
    </source>
</evidence>
<dbReference type="Proteomes" id="UP000650833">
    <property type="component" value="Unassembled WGS sequence"/>
</dbReference>
<comment type="caution">
    <text evidence="11">The sequence shown here is derived from an EMBL/GenBank/DDBJ whole genome shotgun (WGS) entry which is preliminary data.</text>
</comment>
<dbReference type="PROSITE" id="PS50245">
    <property type="entry name" value="CAP_GLY_2"/>
    <property type="match status" value="1"/>
</dbReference>
<feature type="compositionally biased region" description="Basic and acidic residues" evidence="9">
    <location>
        <begin position="261"/>
        <end position="278"/>
    </location>
</feature>
<evidence type="ECO:0000256" key="3">
    <source>
        <dbReference type="ARBA" id="ARBA00022490"/>
    </source>
</evidence>
<organism evidence="11 12">
    <name type="scientific">Mucor plumbeus</name>
    <dbReference type="NCBI Taxonomy" id="97098"/>
    <lineage>
        <taxon>Eukaryota</taxon>
        <taxon>Fungi</taxon>
        <taxon>Fungi incertae sedis</taxon>
        <taxon>Mucoromycota</taxon>
        <taxon>Mucoromycotina</taxon>
        <taxon>Mucoromycetes</taxon>
        <taxon>Mucorales</taxon>
        <taxon>Mucorineae</taxon>
        <taxon>Mucoraceae</taxon>
        <taxon>Mucor</taxon>
    </lineage>
</organism>
<evidence type="ECO:0000256" key="4">
    <source>
        <dbReference type="ARBA" id="ARBA00022701"/>
    </source>
</evidence>
<comment type="similarity">
    <text evidence="2">Belongs to the dynactin 150 kDa subunit family.</text>
</comment>
<evidence type="ECO:0000256" key="9">
    <source>
        <dbReference type="SAM" id="MobiDB-lite"/>
    </source>
</evidence>
<feature type="coiled-coil region" evidence="8">
    <location>
        <begin position="937"/>
        <end position="964"/>
    </location>
</feature>
<keyword evidence="5" id="KW-0243">Dynein</keyword>
<feature type="domain" description="CAP-Gly" evidence="10">
    <location>
        <begin position="51"/>
        <end position="93"/>
    </location>
</feature>
<evidence type="ECO:0000256" key="1">
    <source>
        <dbReference type="ARBA" id="ARBA00004245"/>
    </source>
</evidence>
<dbReference type="PROSITE" id="PS00845">
    <property type="entry name" value="CAP_GLY_1"/>
    <property type="match status" value="1"/>
</dbReference>
<dbReference type="GO" id="GO:0005874">
    <property type="term" value="C:microtubule"/>
    <property type="evidence" value="ECO:0007669"/>
    <property type="project" value="UniProtKB-KW"/>
</dbReference>
<feature type="coiled-coil region" evidence="8">
    <location>
        <begin position="1080"/>
        <end position="1227"/>
    </location>
</feature>
<dbReference type="SUPFAM" id="SSF74924">
    <property type="entry name" value="Cap-Gly domain"/>
    <property type="match status" value="1"/>
</dbReference>
<dbReference type="InterPro" id="IPR036859">
    <property type="entry name" value="CAP-Gly_dom_sf"/>
</dbReference>
<gene>
    <name evidence="11" type="ORF">INT46_009037</name>
</gene>
<evidence type="ECO:0000256" key="7">
    <source>
        <dbReference type="ARBA" id="ARBA00023212"/>
    </source>
</evidence>
<evidence type="ECO:0000256" key="6">
    <source>
        <dbReference type="ARBA" id="ARBA00023054"/>
    </source>
</evidence>
<feature type="compositionally biased region" description="Polar residues" evidence="9">
    <location>
        <begin position="174"/>
        <end position="202"/>
    </location>
</feature>
<dbReference type="OrthoDB" id="2130750at2759"/>
<dbReference type="EMBL" id="JAEPRC010000748">
    <property type="protein sequence ID" value="KAG2192187.1"/>
    <property type="molecule type" value="Genomic_DNA"/>
</dbReference>
<keyword evidence="12" id="KW-1185">Reference proteome</keyword>
<evidence type="ECO:0000313" key="12">
    <source>
        <dbReference type="Proteomes" id="UP000650833"/>
    </source>
</evidence>
<feature type="compositionally biased region" description="Low complexity" evidence="9">
    <location>
        <begin position="210"/>
        <end position="221"/>
    </location>
</feature>
<dbReference type="Pfam" id="PF01302">
    <property type="entry name" value="CAP_GLY"/>
    <property type="match status" value="1"/>
</dbReference>
<evidence type="ECO:0000256" key="2">
    <source>
        <dbReference type="ARBA" id="ARBA00011010"/>
    </source>
</evidence>
<keyword evidence="3" id="KW-0963">Cytoplasm</keyword>